<dbReference type="InterPro" id="IPR007374">
    <property type="entry name" value="ASCH_domain"/>
</dbReference>
<protein>
    <submittedName>
        <fullName evidence="2">ASCH domain-containing protein</fullName>
    </submittedName>
</protein>
<proteinExistence type="predicted"/>
<dbReference type="Proteomes" id="UP001235744">
    <property type="component" value="Chromosome"/>
</dbReference>
<dbReference type="PANTHER" id="PTHR39203">
    <property type="entry name" value="CYTOPLASMIC PROTEIN-RELATED"/>
    <property type="match status" value="1"/>
</dbReference>
<dbReference type="PANTHER" id="PTHR39203:SF1">
    <property type="entry name" value="CYTOPLASMIC PROTEIN"/>
    <property type="match status" value="1"/>
</dbReference>
<keyword evidence="3" id="KW-1185">Reference proteome</keyword>
<dbReference type="SUPFAM" id="SSF88697">
    <property type="entry name" value="PUA domain-like"/>
    <property type="match status" value="1"/>
</dbReference>
<dbReference type="SMART" id="SM01022">
    <property type="entry name" value="ASCH"/>
    <property type="match status" value="1"/>
</dbReference>
<dbReference type="Pfam" id="PF04266">
    <property type="entry name" value="ASCH"/>
    <property type="match status" value="1"/>
</dbReference>
<name>A0ABY9ITQ1_9ACTN</name>
<accession>A0ABY9ITQ1</accession>
<dbReference type="InterPro" id="IPR009326">
    <property type="entry name" value="DUF984"/>
</dbReference>
<dbReference type="EMBL" id="CP120988">
    <property type="protein sequence ID" value="WLQ58793.1"/>
    <property type="molecule type" value="Genomic_DNA"/>
</dbReference>
<dbReference type="PIRSF" id="PIRSF021320">
    <property type="entry name" value="DUF984"/>
    <property type="match status" value="1"/>
</dbReference>
<feature type="domain" description="ASCH" evidence="1">
    <location>
        <begin position="11"/>
        <end position="130"/>
    </location>
</feature>
<dbReference type="Gene3D" id="3.10.400.10">
    <property type="entry name" value="Sulfate adenylyltransferase"/>
    <property type="match status" value="1"/>
</dbReference>
<dbReference type="RefSeq" id="WP_306070209.1">
    <property type="nucleotide sequence ID" value="NZ_CP120988.1"/>
</dbReference>
<evidence type="ECO:0000259" key="1">
    <source>
        <dbReference type="SMART" id="SM01022"/>
    </source>
</evidence>
<dbReference type="InterPro" id="IPR015947">
    <property type="entry name" value="PUA-like_sf"/>
</dbReference>
<gene>
    <name evidence="2" type="ORF">P8A19_26675</name>
</gene>
<evidence type="ECO:0000313" key="3">
    <source>
        <dbReference type="Proteomes" id="UP001235744"/>
    </source>
</evidence>
<organism evidence="2 3">
    <name type="scientific">Streptomyces poriferorum</name>
    <dbReference type="NCBI Taxonomy" id="2798799"/>
    <lineage>
        <taxon>Bacteria</taxon>
        <taxon>Bacillati</taxon>
        <taxon>Actinomycetota</taxon>
        <taxon>Actinomycetes</taxon>
        <taxon>Kitasatosporales</taxon>
        <taxon>Streptomycetaceae</taxon>
        <taxon>Streptomyces</taxon>
    </lineage>
</organism>
<reference evidence="2 3" key="1">
    <citation type="submission" date="2023-03" db="EMBL/GenBank/DDBJ databases">
        <title>Isolation and description of six Streptomyces strains from soil environments, able to metabolize different microbial glucans.</title>
        <authorList>
            <person name="Widen T."/>
            <person name="Larsbrink J."/>
        </authorList>
    </citation>
    <scope>NUCLEOTIDE SEQUENCE [LARGE SCALE GENOMIC DNA]</scope>
    <source>
        <strain evidence="2 3">Alt2</strain>
    </source>
</reference>
<evidence type="ECO:0000313" key="2">
    <source>
        <dbReference type="EMBL" id="WLQ58793.1"/>
    </source>
</evidence>
<sequence>MWPRVNGMRALELGHPGAMRAALNALVLAGRKTATTCLLDEYAEETEGLEYVGERQALLDSEGRSIATLEYTGVEVKPFAEVTWEHARAEGEGDESLEDWREVHRRFWEGSGTPVEEDTVVVCLTFRVMGDIGPRRRGPA</sequence>